<dbReference type="FunFam" id="1.10.3470.10:FF:000003">
    <property type="entry name" value="Iron ABC transporter permease SitD"/>
    <property type="match status" value="1"/>
</dbReference>
<dbReference type="InterPro" id="IPR037294">
    <property type="entry name" value="ABC_BtuC-like"/>
</dbReference>
<evidence type="ECO:0000256" key="1">
    <source>
        <dbReference type="ARBA" id="ARBA00004141"/>
    </source>
</evidence>
<keyword evidence="6" id="KW-0813">Transport</keyword>
<proteinExistence type="inferred from homology"/>
<feature type="transmembrane region" description="Helical" evidence="7">
    <location>
        <begin position="122"/>
        <end position="140"/>
    </location>
</feature>
<accession>A0A2T4VXJ2</accession>
<feature type="transmembrane region" description="Helical" evidence="7">
    <location>
        <begin position="48"/>
        <end position="70"/>
    </location>
</feature>
<feature type="transmembrane region" description="Helical" evidence="7">
    <location>
        <begin position="7"/>
        <end position="28"/>
    </location>
</feature>
<dbReference type="InterPro" id="IPR001626">
    <property type="entry name" value="ABC_TroCD"/>
</dbReference>
<comment type="caution">
    <text evidence="8">The sequence shown here is derived from an EMBL/GenBank/DDBJ whole genome shotgun (WGS) entry which is preliminary data.</text>
</comment>
<feature type="transmembrane region" description="Helical" evidence="7">
    <location>
        <begin position="236"/>
        <end position="254"/>
    </location>
</feature>
<sequence>MNTAIWISALIGCVGGLLSAYIILKGWSSIGNGISHAILPGIVVCYQLMIPFSIGASIAGMLATGMMVMIKEKTKLKEDVSIAVVYISFYSFAMFILSLSPTSIDVYNIFLGNVLSINKSDIFQVLIISLCVLLVISMKWRDFLHMFFDEEHARSTKINIQFLKMLFFTSLITAIAIGFQTVGILLVVATVIIPGATSSLIVKSFGKYLILSSLIGAASGFIGTYISYFIDCSPGGIVVITQIFLFLLSIILFPKRGKAF</sequence>
<evidence type="ECO:0000256" key="6">
    <source>
        <dbReference type="RuleBase" id="RU003943"/>
    </source>
</evidence>
<evidence type="ECO:0000256" key="4">
    <source>
        <dbReference type="ARBA" id="ARBA00022989"/>
    </source>
</evidence>
<dbReference type="SUPFAM" id="SSF81345">
    <property type="entry name" value="ABC transporter involved in vitamin B12 uptake, BtuC"/>
    <property type="match status" value="1"/>
</dbReference>
<dbReference type="GO" id="GO:0055085">
    <property type="term" value="P:transmembrane transport"/>
    <property type="evidence" value="ECO:0007669"/>
    <property type="project" value="InterPro"/>
</dbReference>
<dbReference type="GO" id="GO:0010043">
    <property type="term" value="P:response to zinc ion"/>
    <property type="evidence" value="ECO:0007669"/>
    <property type="project" value="TreeGrafter"/>
</dbReference>
<gene>
    <name evidence="8" type="ORF">C4617_03495</name>
</gene>
<evidence type="ECO:0000256" key="7">
    <source>
        <dbReference type="SAM" id="Phobius"/>
    </source>
</evidence>
<evidence type="ECO:0000313" key="8">
    <source>
        <dbReference type="EMBL" id="PTL86489.1"/>
    </source>
</evidence>
<dbReference type="Gene3D" id="1.10.3470.10">
    <property type="entry name" value="ABC transporter involved in vitamin B12 uptake, BtuC"/>
    <property type="match status" value="1"/>
</dbReference>
<evidence type="ECO:0000256" key="5">
    <source>
        <dbReference type="ARBA" id="ARBA00023136"/>
    </source>
</evidence>
<dbReference type="PANTHER" id="PTHR30477:SF13">
    <property type="entry name" value="IRON TRANSPORT SYSTEM MEMBRANE PROTEIN HI_0360-RELATED"/>
    <property type="match status" value="1"/>
</dbReference>
<keyword evidence="3 6" id="KW-0812">Transmembrane</keyword>
<dbReference type="AlphaFoldDB" id="A0A2T4VXJ2"/>
<dbReference type="GO" id="GO:0043190">
    <property type="term" value="C:ATP-binding cassette (ABC) transporter complex"/>
    <property type="evidence" value="ECO:0007669"/>
    <property type="project" value="InterPro"/>
</dbReference>
<evidence type="ECO:0008006" key="10">
    <source>
        <dbReference type="Google" id="ProtNLM"/>
    </source>
</evidence>
<comment type="subcellular location">
    <subcellularLocation>
        <location evidence="6">Cell membrane</location>
        <topology evidence="6">Multi-pass membrane protein</topology>
    </subcellularLocation>
    <subcellularLocation>
        <location evidence="1">Membrane</location>
        <topology evidence="1">Multi-pass membrane protein</topology>
    </subcellularLocation>
</comment>
<dbReference type="EMBL" id="PSQJ01000003">
    <property type="protein sequence ID" value="PTL86489.1"/>
    <property type="molecule type" value="Genomic_DNA"/>
</dbReference>
<keyword evidence="5 7" id="KW-0472">Membrane</keyword>
<dbReference type="PANTHER" id="PTHR30477">
    <property type="entry name" value="ABC-TRANSPORTER METAL-BINDING PROTEIN"/>
    <property type="match status" value="1"/>
</dbReference>
<keyword evidence="4 7" id="KW-1133">Transmembrane helix</keyword>
<feature type="transmembrane region" description="Helical" evidence="7">
    <location>
        <begin position="209"/>
        <end position="230"/>
    </location>
</feature>
<evidence type="ECO:0000256" key="2">
    <source>
        <dbReference type="ARBA" id="ARBA00008034"/>
    </source>
</evidence>
<reference evidence="9" key="1">
    <citation type="submission" date="2018-02" db="EMBL/GenBank/DDBJ databases">
        <title>Genome sequence of Candidatus Liberibacter europaeus.</title>
        <authorList>
            <person name="Frampton R.A."/>
            <person name="Thompson S.M."/>
            <person name="David C."/>
            <person name="Addison S.M."/>
            <person name="Smith G.R."/>
        </authorList>
    </citation>
    <scope>NUCLEOTIDE SEQUENCE [LARGE SCALE GENOMIC DNA]</scope>
</reference>
<evidence type="ECO:0000313" key="9">
    <source>
        <dbReference type="Proteomes" id="UP000240811"/>
    </source>
</evidence>
<protein>
    <recommendedName>
        <fullName evidence="10">Metal ABC transporter permease</fullName>
    </recommendedName>
</protein>
<dbReference type="Pfam" id="PF00950">
    <property type="entry name" value="ABC-3"/>
    <property type="match status" value="1"/>
</dbReference>
<dbReference type="GO" id="GO:0071281">
    <property type="term" value="P:cellular response to iron ion"/>
    <property type="evidence" value="ECO:0007669"/>
    <property type="project" value="UniProtKB-ARBA"/>
</dbReference>
<organism evidence="8 9">
    <name type="scientific">Candidatus Liberibacter europaeus</name>
    <dbReference type="NCBI Taxonomy" id="744859"/>
    <lineage>
        <taxon>Bacteria</taxon>
        <taxon>Pseudomonadati</taxon>
        <taxon>Pseudomonadota</taxon>
        <taxon>Alphaproteobacteria</taxon>
        <taxon>Hyphomicrobiales</taxon>
        <taxon>Rhizobiaceae</taxon>
        <taxon>Liberibacter</taxon>
    </lineage>
</organism>
<feature type="transmembrane region" description="Helical" evidence="7">
    <location>
        <begin position="82"/>
        <end position="102"/>
    </location>
</feature>
<dbReference type="CDD" id="cd06550">
    <property type="entry name" value="TM_ABC_iron-siderophores_like"/>
    <property type="match status" value="1"/>
</dbReference>
<name>A0A2T4VXJ2_9HYPH</name>
<dbReference type="Proteomes" id="UP000240811">
    <property type="component" value="Unassembled WGS sequence"/>
</dbReference>
<comment type="similarity">
    <text evidence="2 6">Belongs to the ABC-3 integral membrane protein family.</text>
</comment>
<evidence type="ECO:0000256" key="3">
    <source>
        <dbReference type="ARBA" id="ARBA00022692"/>
    </source>
</evidence>